<dbReference type="Proteomes" id="UP000633219">
    <property type="component" value="Unassembled WGS sequence"/>
</dbReference>
<dbReference type="EMBL" id="JAEQNC010000010">
    <property type="protein sequence ID" value="MBL0373869.1"/>
    <property type="molecule type" value="Genomic_DNA"/>
</dbReference>
<proteinExistence type="predicted"/>
<dbReference type="InterPro" id="IPR036692">
    <property type="entry name" value="Shew3726-like_sf"/>
</dbReference>
<keyword evidence="2" id="KW-1185">Reference proteome</keyword>
<organism evidence="1 2">
    <name type="scientific">Rhizobium setariae</name>
    <dbReference type="NCBI Taxonomy" id="2801340"/>
    <lineage>
        <taxon>Bacteria</taxon>
        <taxon>Pseudomonadati</taxon>
        <taxon>Pseudomonadota</taxon>
        <taxon>Alphaproteobacteria</taxon>
        <taxon>Hyphomicrobiales</taxon>
        <taxon>Rhizobiaceae</taxon>
        <taxon>Rhizobium/Agrobacterium group</taxon>
        <taxon>Rhizobium</taxon>
    </lineage>
</organism>
<accession>A0A937CQ19</accession>
<reference evidence="1" key="1">
    <citation type="submission" date="2021-01" db="EMBL/GenBank/DDBJ databases">
        <title>Rhizobium sp. strain KVB221 16S ribosomal RNA gene Genome sequencing and assembly.</title>
        <authorList>
            <person name="Kang M."/>
        </authorList>
    </citation>
    <scope>NUCLEOTIDE SEQUENCE</scope>
    <source>
        <strain evidence="1">KVB221</strain>
    </source>
</reference>
<sequence>MPLSFPNHMRSFDQTGNRVRFAGYDGVFEVQFYIEADVLRKLSTRSAFAESDLLITFDDCRDEILSVARKAYNRGHSHTICTLTVADFH</sequence>
<dbReference type="AlphaFoldDB" id="A0A937CQ19"/>
<evidence type="ECO:0000313" key="1">
    <source>
        <dbReference type="EMBL" id="MBL0373869.1"/>
    </source>
</evidence>
<evidence type="ECO:0000313" key="2">
    <source>
        <dbReference type="Proteomes" id="UP000633219"/>
    </source>
</evidence>
<dbReference type="Pfam" id="PF07369">
    <property type="entry name" value="DUF1488"/>
    <property type="match status" value="1"/>
</dbReference>
<name>A0A937CQ19_9HYPH</name>
<dbReference type="InterPro" id="IPR009962">
    <property type="entry name" value="DUF1488"/>
</dbReference>
<dbReference type="SUPFAM" id="SSF160272">
    <property type="entry name" value="Shew3726-like"/>
    <property type="match status" value="1"/>
</dbReference>
<comment type="caution">
    <text evidence="1">The sequence shown here is derived from an EMBL/GenBank/DDBJ whole genome shotgun (WGS) entry which is preliminary data.</text>
</comment>
<gene>
    <name evidence="1" type="ORF">JJB09_17740</name>
</gene>
<protein>
    <submittedName>
        <fullName evidence="1">DUF1488 domain-containing protein</fullName>
    </submittedName>
</protein>